<dbReference type="GO" id="GO:0052855">
    <property type="term" value="F:ADP-dependent NAD(P)H-hydrate dehydratase activity"/>
    <property type="evidence" value="ECO:0007669"/>
    <property type="project" value="UniProtKB-UniRule"/>
</dbReference>
<dbReference type="GO" id="GO:0005524">
    <property type="term" value="F:ATP binding"/>
    <property type="evidence" value="ECO:0007669"/>
    <property type="project" value="UniProtKB-UniRule"/>
</dbReference>
<comment type="subunit">
    <text evidence="17">Homotetramer.</text>
</comment>
<comment type="catalytic activity">
    <reaction evidence="16 17 19">
        <text>(6S)-NADPHX + ADP = AMP + phosphate + NADPH + H(+)</text>
        <dbReference type="Rhea" id="RHEA:32235"/>
        <dbReference type="ChEBI" id="CHEBI:15378"/>
        <dbReference type="ChEBI" id="CHEBI:43474"/>
        <dbReference type="ChEBI" id="CHEBI:57783"/>
        <dbReference type="ChEBI" id="CHEBI:64076"/>
        <dbReference type="ChEBI" id="CHEBI:456215"/>
        <dbReference type="ChEBI" id="CHEBI:456216"/>
        <dbReference type="EC" id="4.2.1.136"/>
    </reaction>
</comment>
<evidence type="ECO:0000256" key="1">
    <source>
        <dbReference type="ARBA" id="ARBA00000013"/>
    </source>
</evidence>
<feature type="binding site" evidence="17">
    <location>
        <position position="388"/>
    </location>
    <ligand>
        <name>(6S)-NADPHX</name>
        <dbReference type="ChEBI" id="CHEBI:64076"/>
    </ligand>
</feature>
<evidence type="ECO:0000256" key="6">
    <source>
        <dbReference type="ARBA" id="ARBA00022741"/>
    </source>
</evidence>
<dbReference type="PROSITE" id="PS51385">
    <property type="entry name" value="YJEF_N"/>
    <property type="match status" value="1"/>
</dbReference>
<dbReference type="GO" id="GO:0046496">
    <property type="term" value="P:nicotinamide nucleotide metabolic process"/>
    <property type="evidence" value="ECO:0007669"/>
    <property type="project" value="UniProtKB-UniRule"/>
</dbReference>
<dbReference type="InterPro" id="IPR036652">
    <property type="entry name" value="YjeF_N_dom_sf"/>
</dbReference>
<dbReference type="InterPro" id="IPR030677">
    <property type="entry name" value="Nnr"/>
</dbReference>
<reference evidence="22 23" key="1">
    <citation type="submission" date="2014-06" db="EMBL/GenBank/DDBJ databases">
        <title>Genome sequence of the intracellular symbiont Blattabacterium cuenoti, strain CPU2 from the wood feeding cockroach Cryptocercus punctulatus.</title>
        <authorList>
            <person name="Kinjo Y."/>
            <person name="Ohkuma M."/>
            <person name="Tokuda G."/>
        </authorList>
    </citation>
    <scope>NUCLEOTIDE SEQUENCE [LARGE SCALE GENOMIC DNA]</scope>
    <source>
        <strain evidence="22 23">CPU2</strain>
    </source>
</reference>
<keyword evidence="22" id="KW-0808">Transferase</keyword>
<gene>
    <name evidence="18" type="primary">nnrE</name>
    <name evidence="17" type="synonym">nnrD</name>
    <name evidence="22" type="ORF">CPU2_006</name>
</gene>
<dbReference type="SUPFAM" id="SSF53613">
    <property type="entry name" value="Ribokinase-like"/>
    <property type="match status" value="1"/>
</dbReference>
<dbReference type="PROSITE" id="PS51383">
    <property type="entry name" value="YJEF_C_3"/>
    <property type="match status" value="1"/>
</dbReference>
<evidence type="ECO:0000256" key="9">
    <source>
        <dbReference type="ARBA" id="ARBA00022958"/>
    </source>
</evidence>
<comment type="function">
    <text evidence="17">Catalyzes the dehydration of the S-form of NAD(P)HX at the expense of ADP, which is converted to AMP. Together with NAD(P)HX epimerase, which catalyzes the epimerization of the S- and R-forms, the enzyme allows the repair of both epimers of NAD(P)HX, a damaged form of NAD(P)H that is a result of enzymatic or heat-dependent hydration.</text>
</comment>
<dbReference type="PANTHER" id="PTHR12592">
    <property type="entry name" value="ATP-DEPENDENT (S)-NAD(P)H-HYDRATE DEHYDRATASE FAMILY MEMBER"/>
    <property type="match status" value="1"/>
</dbReference>
<dbReference type="PANTHER" id="PTHR12592:SF0">
    <property type="entry name" value="ATP-DEPENDENT (S)-NAD(P)H-HYDRATE DEHYDRATASE"/>
    <property type="match status" value="1"/>
</dbReference>
<evidence type="ECO:0000313" key="23">
    <source>
        <dbReference type="Proteomes" id="UP000262607"/>
    </source>
</evidence>
<comment type="function">
    <text evidence="14 19">Bifunctional enzyme that catalyzes the epimerization of the S- and R-forms of NAD(P)HX and the dehydration of the S-form of NAD(P)HX at the expense of ADP, which is converted to AMP. This allows the repair of both epimers of NAD(P)HX, a damaged form of NAD(P)H that is a result of enzymatic or heat-dependent hydration.</text>
</comment>
<dbReference type="EMBL" id="AP014610">
    <property type="protein sequence ID" value="BBA17528.1"/>
    <property type="molecule type" value="Genomic_DNA"/>
</dbReference>
<comment type="function">
    <text evidence="18">Catalyzes the epimerization of the S- and R-forms of NAD(P)HX, a damaged form of NAD(P)H that is a result of enzymatic or heat-dependent hydration. This is a prerequisite for the S-specific NAD(P)H-hydrate dehydratase to allow the repair of both epimers of NAD(P)HX.</text>
</comment>
<feature type="domain" description="YjeF N-terminal" evidence="21">
    <location>
        <begin position="9"/>
        <end position="225"/>
    </location>
</feature>
<dbReference type="Proteomes" id="UP000262607">
    <property type="component" value="Chromosome"/>
</dbReference>
<keyword evidence="10 17" id="KW-0520">NAD</keyword>
<dbReference type="GO" id="GO:0016301">
    <property type="term" value="F:kinase activity"/>
    <property type="evidence" value="ECO:0007669"/>
    <property type="project" value="UniProtKB-KW"/>
</dbReference>
<comment type="similarity">
    <text evidence="17">Belongs to the NnrD/CARKD family.</text>
</comment>
<dbReference type="Gene3D" id="3.40.50.10260">
    <property type="entry name" value="YjeF N-terminal domain"/>
    <property type="match status" value="1"/>
</dbReference>
<evidence type="ECO:0000256" key="16">
    <source>
        <dbReference type="ARBA" id="ARBA00049209"/>
    </source>
</evidence>
<comment type="similarity">
    <text evidence="4 19">In the C-terminal section; belongs to the NnrD/CARKD family.</text>
</comment>
<dbReference type="GO" id="GO:0046872">
    <property type="term" value="F:metal ion binding"/>
    <property type="evidence" value="ECO:0007669"/>
    <property type="project" value="UniProtKB-UniRule"/>
</dbReference>
<dbReference type="Pfam" id="PF03853">
    <property type="entry name" value="YjeF_N"/>
    <property type="match status" value="1"/>
</dbReference>
<keyword evidence="8 17" id="KW-0521">NADP</keyword>
<comment type="catalytic activity">
    <reaction evidence="15 17 19">
        <text>(6S)-NADHX + ADP = AMP + phosphate + NADH + H(+)</text>
        <dbReference type="Rhea" id="RHEA:32223"/>
        <dbReference type="ChEBI" id="CHEBI:15378"/>
        <dbReference type="ChEBI" id="CHEBI:43474"/>
        <dbReference type="ChEBI" id="CHEBI:57945"/>
        <dbReference type="ChEBI" id="CHEBI:64074"/>
        <dbReference type="ChEBI" id="CHEBI:456215"/>
        <dbReference type="ChEBI" id="CHEBI:456216"/>
        <dbReference type="EC" id="4.2.1.136"/>
    </reaction>
</comment>
<dbReference type="PROSITE" id="PS01050">
    <property type="entry name" value="YJEF_C_2"/>
    <property type="match status" value="1"/>
</dbReference>
<keyword evidence="13" id="KW-0511">Multifunctional enzyme</keyword>
<dbReference type="InterPro" id="IPR017953">
    <property type="entry name" value="Carbohydrate_kinase_pred_CS"/>
</dbReference>
<proteinExistence type="inferred from homology"/>
<organism evidence="22 23">
    <name type="scientific">Blattabacterium punctulatus CPU2</name>
    <dbReference type="NCBI Taxonomy" id="1457032"/>
    <lineage>
        <taxon>Bacteria</taxon>
        <taxon>Pseudomonadati</taxon>
        <taxon>Bacteroidota</taxon>
        <taxon>Flavobacteriia</taxon>
        <taxon>Flavobacteriales</taxon>
        <taxon>Blattabacteriaceae</taxon>
        <taxon>Blattabacterium</taxon>
    </lineage>
</organism>
<feature type="binding site" evidence="18">
    <location>
        <position position="133"/>
    </location>
    <ligand>
        <name>K(+)</name>
        <dbReference type="ChEBI" id="CHEBI:29103"/>
    </ligand>
</feature>
<feature type="binding site" evidence="18">
    <location>
        <begin position="57"/>
        <end position="61"/>
    </location>
    <ligand>
        <name>(6S)-NADPHX</name>
        <dbReference type="ChEBI" id="CHEBI:64076"/>
    </ligand>
</feature>
<keyword evidence="11 18" id="KW-0413">Isomerase</keyword>
<evidence type="ECO:0000256" key="5">
    <source>
        <dbReference type="ARBA" id="ARBA00022723"/>
    </source>
</evidence>
<dbReference type="InterPro" id="IPR004443">
    <property type="entry name" value="YjeF_N_dom"/>
</dbReference>
<dbReference type="PIRSF" id="PIRSF017184">
    <property type="entry name" value="Nnr"/>
    <property type="match status" value="1"/>
</dbReference>
<dbReference type="NCBIfam" id="TIGR00196">
    <property type="entry name" value="yjeF_cterm"/>
    <property type="match status" value="1"/>
</dbReference>
<feature type="binding site" evidence="18">
    <location>
        <position position="58"/>
    </location>
    <ligand>
        <name>K(+)</name>
        <dbReference type="ChEBI" id="CHEBI:29103"/>
    </ligand>
</feature>
<dbReference type="AlphaFoldDB" id="A0AAD1FQQ8"/>
<dbReference type="EC" id="5.1.99.6" evidence="19"/>
<sequence length="518" mass="58638">MKILSLNQIKKIDQYCIDKESISSIELIERSAKSCLTWIIHNYHNLQKVILLAGNGKNGGDGLSLARMLYQQYGSNTVITIYILNISNHFSPEFIINKNKILKYGGIELKTIHEGEDFPIFLDNDNKDSLLIDAIFGIGLNRPIKKYWKSFFNYINENKFISVISIDIPSGLFMEKNQNNFEGIIKATHTLTFQSPKLPFFLSDYANYIGKWHLLNIGYKKSYTNEMYVNNFYIDDIFIKSIYKKRKKFSHKGNYGHGLLIGGYHGMIGSMVLSSKASFRIGIGKLSVYVPRCGYQILQILIPEAIINTDSEDKFISNIPPINIHVNAIGIGMGMGKKTITAYALESFFLKNKKNKIPMVIDADAINILSNRFKIINFIPEKTIFTPHTKEFRRLCGPWKNDYQKLNLLKKFSKKYKIYIVLKGAHTVISTPNGNLYFNSTGNPGMATAGSGDVLSGIITGLLAQGYTPKQSCIMGVYLHGLAGDIASIEKNEESIMAEDIINYIGESYQKIKMYKKE</sequence>
<feature type="binding site" evidence="17">
    <location>
        <position position="334"/>
    </location>
    <ligand>
        <name>(6S)-NADPHX</name>
        <dbReference type="ChEBI" id="CHEBI:64076"/>
    </ligand>
</feature>
<keyword evidence="7 17" id="KW-0067">ATP-binding</keyword>
<evidence type="ECO:0000256" key="11">
    <source>
        <dbReference type="ARBA" id="ARBA00023235"/>
    </source>
</evidence>
<dbReference type="HAMAP" id="MF_01966">
    <property type="entry name" value="NADHX_epimerase"/>
    <property type="match status" value="1"/>
</dbReference>
<feature type="domain" description="YjeF C-terminal" evidence="20">
    <location>
        <begin position="235"/>
        <end position="512"/>
    </location>
</feature>
<evidence type="ECO:0000259" key="21">
    <source>
        <dbReference type="PROSITE" id="PS51385"/>
    </source>
</evidence>
<evidence type="ECO:0000259" key="20">
    <source>
        <dbReference type="PROSITE" id="PS51383"/>
    </source>
</evidence>
<evidence type="ECO:0000256" key="17">
    <source>
        <dbReference type="HAMAP-Rule" id="MF_01965"/>
    </source>
</evidence>
<dbReference type="SUPFAM" id="SSF64153">
    <property type="entry name" value="YjeF N-terminal domain-like"/>
    <property type="match status" value="1"/>
</dbReference>
<accession>A0AAD1FQQ8</accession>
<feature type="binding site" evidence="18">
    <location>
        <position position="170"/>
    </location>
    <ligand>
        <name>K(+)</name>
        <dbReference type="ChEBI" id="CHEBI:29103"/>
    </ligand>
</feature>
<feature type="binding site" evidence="17">
    <location>
        <begin position="423"/>
        <end position="427"/>
    </location>
    <ligand>
        <name>AMP</name>
        <dbReference type="ChEBI" id="CHEBI:456215"/>
    </ligand>
</feature>
<evidence type="ECO:0000256" key="4">
    <source>
        <dbReference type="ARBA" id="ARBA00009524"/>
    </source>
</evidence>
<comment type="cofactor">
    <cofactor evidence="18 19">
        <name>K(+)</name>
        <dbReference type="ChEBI" id="CHEBI:29103"/>
    </cofactor>
    <text evidence="18 19">Binds 1 potassium ion per subunit.</text>
</comment>
<evidence type="ECO:0000256" key="7">
    <source>
        <dbReference type="ARBA" id="ARBA00022840"/>
    </source>
</evidence>
<dbReference type="GeneID" id="66556473"/>
<comment type="similarity">
    <text evidence="18">Belongs to the NnrE/AIBP family.</text>
</comment>
<feature type="binding site" evidence="18">
    <location>
        <begin position="137"/>
        <end position="143"/>
    </location>
    <ligand>
        <name>(6S)-NADPHX</name>
        <dbReference type="ChEBI" id="CHEBI:64076"/>
    </ligand>
</feature>
<evidence type="ECO:0000256" key="15">
    <source>
        <dbReference type="ARBA" id="ARBA00048238"/>
    </source>
</evidence>
<evidence type="ECO:0000256" key="3">
    <source>
        <dbReference type="ARBA" id="ARBA00006001"/>
    </source>
</evidence>
<dbReference type="Pfam" id="PF01256">
    <property type="entry name" value="Carb_kinase"/>
    <property type="match status" value="1"/>
</dbReference>
<evidence type="ECO:0000256" key="10">
    <source>
        <dbReference type="ARBA" id="ARBA00023027"/>
    </source>
</evidence>
<evidence type="ECO:0000256" key="8">
    <source>
        <dbReference type="ARBA" id="ARBA00022857"/>
    </source>
</evidence>
<dbReference type="NCBIfam" id="TIGR00197">
    <property type="entry name" value="yjeF_nterm"/>
    <property type="match status" value="1"/>
</dbReference>
<dbReference type="InterPro" id="IPR000631">
    <property type="entry name" value="CARKD"/>
</dbReference>
<comment type="caution">
    <text evidence="17">Lacks conserved residue(s) required for the propagation of feature annotation.</text>
</comment>
<keyword evidence="6 17" id="KW-0547">Nucleotide-binding</keyword>
<evidence type="ECO:0000256" key="18">
    <source>
        <dbReference type="HAMAP-Rule" id="MF_01966"/>
    </source>
</evidence>
<keyword evidence="12 17" id="KW-0456">Lyase</keyword>
<feature type="binding site" evidence="18">
    <location>
        <position position="167"/>
    </location>
    <ligand>
        <name>(6S)-NADPHX</name>
        <dbReference type="ChEBI" id="CHEBI:64076"/>
    </ligand>
</feature>
<keyword evidence="5 18" id="KW-0479">Metal-binding</keyword>
<comment type="catalytic activity">
    <reaction evidence="2 18 19">
        <text>(6R)-NADPHX = (6S)-NADPHX</text>
        <dbReference type="Rhea" id="RHEA:32227"/>
        <dbReference type="ChEBI" id="CHEBI:64076"/>
        <dbReference type="ChEBI" id="CHEBI:64077"/>
        <dbReference type="EC" id="5.1.99.6"/>
    </reaction>
</comment>
<dbReference type="Gene3D" id="3.40.1190.20">
    <property type="match status" value="1"/>
</dbReference>
<evidence type="ECO:0000256" key="12">
    <source>
        <dbReference type="ARBA" id="ARBA00023239"/>
    </source>
</evidence>
<evidence type="ECO:0000256" key="14">
    <source>
        <dbReference type="ARBA" id="ARBA00025153"/>
    </source>
</evidence>
<comment type="catalytic activity">
    <reaction evidence="1 18 19">
        <text>(6R)-NADHX = (6S)-NADHX</text>
        <dbReference type="Rhea" id="RHEA:32215"/>
        <dbReference type="ChEBI" id="CHEBI:64074"/>
        <dbReference type="ChEBI" id="CHEBI:64075"/>
        <dbReference type="EC" id="5.1.99.6"/>
    </reaction>
</comment>
<dbReference type="HAMAP" id="MF_01965">
    <property type="entry name" value="NADHX_dehydratase"/>
    <property type="match status" value="1"/>
</dbReference>
<dbReference type="InterPro" id="IPR029056">
    <property type="entry name" value="Ribokinase-like"/>
</dbReference>
<dbReference type="RefSeq" id="WP_110548482.1">
    <property type="nucleotide sequence ID" value="NZ_AP014610.1"/>
</dbReference>
<dbReference type="GO" id="GO:0052856">
    <property type="term" value="F:NAD(P)HX epimerase activity"/>
    <property type="evidence" value="ECO:0007669"/>
    <property type="project" value="UniProtKB-UniRule"/>
</dbReference>
<evidence type="ECO:0000256" key="13">
    <source>
        <dbReference type="ARBA" id="ARBA00023268"/>
    </source>
</evidence>
<evidence type="ECO:0000256" key="2">
    <source>
        <dbReference type="ARBA" id="ARBA00000909"/>
    </source>
</evidence>
<comment type="cofactor">
    <cofactor evidence="17">
        <name>Mg(2+)</name>
        <dbReference type="ChEBI" id="CHEBI:18420"/>
    </cofactor>
</comment>
<evidence type="ECO:0000313" key="22">
    <source>
        <dbReference type="EMBL" id="BBA17528.1"/>
    </source>
</evidence>
<keyword evidence="22" id="KW-0418">Kinase</keyword>
<protein>
    <recommendedName>
        <fullName evidence="19">Bifunctional NAD(P)H-hydrate repair enzyme</fullName>
    </recommendedName>
    <alternativeName>
        <fullName evidence="19">Nicotinamide nucleotide repair protein</fullName>
    </alternativeName>
    <domain>
        <recommendedName>
            <fullName evidence="19">ADP-dependent (S)-NAD(P)H-hydrate dehydratase</fullName>
            <ecNumber evidence="19">4.2.1.136</ecNumber>
        </recommendedName>
        <alternativeName>
            <fullName evidence="19">ADP-dependent NAD(P)HX dehydratase</fullName>
        </alternativeName>
    </domain>
    <domain>
        <recommendedName>
            <fullName evidence="19">NAD(P)H-hydrate epimerase</fullName>
            <ecNumber evidence="19">5.1.99.6</ecNumber>
        </recommendedName>
    </domain>
</protein>
<feature type="binding site" evidence="17">
    <location>
        <position position="452"/>
    </location>
    <ligand>
        <name>AMP</name>
        <dbReference type="ChEBI" id="CHEBI:456215"/>
    </ligand>
</feature>
<dbReference type="CDD" id="cd01171">
    <property type="entry name" value="YXKO-related"/>
    <property type="match status" value="1"/>
</dbReference>
<keyword evidence="9 18" id="KW-0630">Potassium</keyword>
<dbReference type="EC" id="4.2.1.136" evidence="19"/>
<name>A0AAD1FQQ8_9FLAO</name>
<feature type="binding site" evidence="17">
    <location>
        <position position="453"/>
    </location>
    <ligand>
        <name>(6S)-NADPHX</name>
        <dbReference type="ChEBI" id="CHEBI:64076"/>
    </ligand>
</feature>
<dbReference type="GO" id="GO:0110051">
    <property type="term" value="P:metabolite repair"/>
    <property type="evidence" value="ECO:0007669"/>
    <property type="project" value="TreeGrafter"/>
</dbReference>
<comment type="similarity">
    <text evidence="3 19">In the N-terminal section; belongs to the NnrE/AIBP family.</text>
</comment>
<evidence type="ECO:0000256" key="19">
    <source>
        <dbReference type="PIRNR" id="PIRNR017184"/>
    </source>
</evidence>